<keyword evidence="2" id="KW-1185">Reference proteome</keyword>
<dbReference type="Proteomes" id="UP001218579">
    <property type="component" value="Unassembled WGS sequence"/>
</dbReference>
<reference evidence="1 2" key="1">
    <citation type="submission" date="2023-01" db="EMBL/GenBank/DDBJ databases">
        <title>Novel species of the genus Asticcacaulis isolated from rivers.</title>
        <authorList>
            <person name="Lu H."/>
        </authorList>
    </citation>
    <scope>NUCLEOTIDE SEQUENCE [LARGE SCALE GENOMIC DNA]</scope>
    <source>
        <strain evidence="1 2">LKC15W</strain>
    </source>
</reference>
<accession>A0ABT5HGL7</accession>
<protein>
    <submittedName>
        <fullName evidence="1">Uncharacterized protein</fullName>
    </submittedName>
</protein>
<dbReference type="EMBL" id="JAQQKV010000001">
    <property type="protein sequence ID" value="MDC7675405.1"/>
    <property type="molecule type" value="Genomic_DNA"/>
</dbReference>
<evidence type="ECO:0000313" key="2">
    <source>
        <dbReference type="Proteomes" id="UP001218579"/>
    </source>
</evidence>
<comment type="caution">
    <text evidence="1">The sequence shown here is derived from an EMBL/GenBank/DDBJ whole genome shotgun (WGS) entry which is preliminary data.</text>
</comment>
<gene>
    <name evidence="1" type="ORF">PQU98_04640</name>
</gene>
<sequence length="113" mass="12345">MAVEKMQANAVSGRPTAEVMAEANAQLDDADQPAPAHPGWLVWNPNGRQPNYHHASIASAETEAQRLADINPDQPFYVYGPLTCARAQRVLVKSKSIPVPPKTEVDLDDEIPF</sequence>
<evidence type="ECO:0000313" key="1">
    <source>
        <dbReference type="EMBL" id="MDC7675405.1"/>
    </source>
</evidence>
<dbReference type="RefSeq" id="WP_272743711.1">
    <property type="nucleotide sequence ID" value="NZ_JAQQKV010000001.1"/>
</dbReference>
<proteinExistence type="predicted"/>
<organism evidence="1 2">
    <name type="scientific">Asticcacaulis machinosus</name>
    <dbReference type="NCBI Taxonomy" id="2984211"/>
    <lineage>
        <taxon>Bacteria</taxon>
        <taxon>Pseudomonadati</taxon>
        <taxon>Pseudomonadota</taxon>
        <taxon>Alphaproteobacteria</taxon>
        <taxon>Caulobacterales</taxon>
        <taxon>Caulobacteraceae</taxon>
        <taxon>Asticcacaulis</taxon>
    </lineage>
</organism>
<name>A0ABT5HGL7_9CAUL</name>